<accession>A0ACC2R0F5</accession>
<name>A0ACC2R0F5_9NEOP</name>
<evidence type="ECO:0000313" key="2">
    <source>
        <dbReference type="Proteomes" id="UP001231649"/>
    </source>
</evidence>
<evidence type="ECO:0000313" key="1">
    <source>
        <dbReference type="EMBL" id="KAJ8730483.1"/>
    </source>
</evidence>
<sequence length="406" mass="46036">MIMTNKQVKFGEGKRLQKANLFNEECEIGVSQRALLLSSDDVDRMAVQSSRARLINHLVSKSEDHYATREFASYYRGPTRYLEPPYSITSHTNRVFAPKALQVIPAYPSLVPAPQWCPYYRQMPEQISETDLMVDRTYNCRCAECRSADCPAKSHGRFRPRRIKDNIMTFCDQWTMTPNLNDVCCGTPIPSTVNYPGVSEQYDETLPVGGHEMNKLGAYAPVPILKKGYVADTANNDCCKTLYQEEVDEDEPPKSISVQYFYNKKEEDDRSSCTHSTRKNLYNEGISDVVLKFPSVPKKEPRAAASPASARSKARVSSEDTTSSMDIPHSHRSESRYHKNCADLSSDEPDKHHMLVSSPRIVPCKICSRKRVKQQQRNIKLPKKVLTSEKVADVCALKTKAHCPRK</sequence>
<gene>
    <name evidence="1" type="ORF">PYW08_001896</name>
</gene>
<protein>
    <submittedName>
        <fullName evidence="1">Uncharacterized protein</fullName>
    </submittedName>
</protein>
<organism evidence="1 2">
    <name type="scientific">Mythimna loreyi</name>
    <dbReference type="NCBI Taxonomy" id="667449"/>
    <lineage>
        <taxon>Eukaryota</taxon>
        <taxon>Metazoa</taxon>
        <taxon>Ecdysozoa</taxon>
        <taxon>Arthropoda</taxon>
        <taxon>Hexapoda</taxon>
        <taxon>Insecta</taxon>
        <taxon>Pterygota</taxon>
        <taxon>Neoptera</taxon>
        <taxon>Endopterygota</taxon>
        <taxon>Lepidoptera</taxon>
        <taxon>Glossata</taxon>
        <taxon>Ditrysia</taxon>
        <taxon>Noctuoidea</taxon>
        <taxon>Noctuidae</taxon>
        <taxon>Noctuinae</taxon>
        <taxon>Hadenini</taxon>
        <taxon>Mythimna</taxon>
    </lineage>
</organism>
<dbReference type="Proteomes" id="UP001231649">
    <property type="component" value="Chromosome 12"/>
</dbReference>
<dbReference type="EMBL" id="CM056788">
    <property type="protein sequence ID" value="KAJ8730483.1"/>
    <property type="molecule type" value="Genomic_DNA"/>
</dbReference>
<keyword evidence="2" id="KW-1185">Reference proteome</keyword>
<comment type="caution">
    <text evidence="1">The sequence shown here is derived from an EMBL/GenBank/DDBJ whole genome shotgun (WGS) entry which is preliminary data.</text>
</comment>
<proteinExistence type="predicted"/>
<reference evidence="1" key="1">
    <citation type="submission" date="2023-03" db="EMBL/GenBank/DDBJ databases">
        <title>Chromosome-level genomes of two armyworms, Mythimna separata and Mythimna loreyi, provide insights into the biosynthesis and reception of sex pheromones.</title>
        <authorList>
            <person name="Zhao H."/>
        </authorList>
    </citation>
    <scope>NUCLEOTIDE SEQUENCE</scope>
    <source>
        <strain evidence="1">BeijingLab</strain>
    </source>
</reference>